<dbReference type="GO" id="GO:0031177">
    <property type="term" value="F:phosphopantetheine binding"/>
    <property type="evidence" value="ECO:0007669"/>
    <property type="project" value="InterPro"/>
</dbReference>
<sequence>MTRTGADSPSRDDRDQLDGCYVLPCSFGQRRLWFLHELDPASGPAYNGHGAVRLRGGLDEPTLQRAVDTVVARHETLRTALVELDGEPVQAVRPELTLPVETLDLDEERLAPTIRTILGRPFELSRSPLARVTLVRVGEDDRVLLVTFHHAISDMWSGTIFFRELAHCYAALLDGDSPRLPELPVQYGDYAAWQGEQQHSDAVLDQLAYWRGQLAELPVLNLPTDHPRPPVQTFRGATTSLTLPTELTDRLDELGDEHGASRFMTLFAGFSALLSRYSGQSDVAVGSPYAGRDRPELENLIGFFVNNLILRADLSDDPRFSELLTRVRETCLQAYANPDVPFEQLVDELQPARDLSRSPLFQVMFMLGNVPTTELSFGGLSAEPLDLDPQVAKFDLFLSITPVEDGLRAELEYNTDLFDEATAERMLAHLHTLLNSAATDPKQRIGELPLLTPTERDTLRAWGAGPETAIPERRVTELFEERVRRQPEAVAVSRPDGSAKLTYRQLNARANRIAHRLRATTEPFEPIGVCVDRTPNLLVALLGVLKAGNPYVPIDPALPADRVSHMLTDSAAPVVVTTTGLRDELPAPSPRLLCVDEDTGERDHDPEPAPRAQQLAYIIYTSGSTGRPKGVRVSHAALSNFLTAMSSSPGMSGADVLAAVTTPSFDIAALELYLPLLVGARVALVAAEDSADGPALVQALSLSGATLMQATPATWRLLTDTGWQPERAFTALCGGEALPVELARELLGRGVVLWNLYGPTETTVWSTAHRVDGSENRIPLGGPIANTRLHVLDEHGNTTPIGVPGELVIAGAGTAEGYLNRPELTAERFTSDPSGSGQRAYRTGDLVRFRNNGALEYLGRGDNQIKIRGFRVELGEIETALRAHPDLVEAVVSVDADASGQQRLIGYVASERGHETAEDEFTGRLREHLRTTLPEYMVPNRFVVLRTMPLTPNGKIDRAALPQPDRARTGEGYVAPRGPLEQELTRIFETVLERDDVGVHDDFFELGGHSLSATRVRSKTAETWGVELPVRLVFQHPTVAGLARLVEADGSEPVDDENTVDPRDDVTLDPAIAPASQPQRTDDPGRVFLTGATGFLGAFLLDRVLRETDATAYCLVRADSDEHARTRLLARLAEFGLRDEQSEPRIHAVAGTLSQPLLGLSPTTFDTLAAEVDEIYHVGADVNFLRPYRSLADSNVGGTREVLRLAAQTRCVPLHHVSTFSVLPMQHDREEPYREHELPQQPPPENGYNQSKWVAEGVVDIARQRGIPVSVYRPGRVAGHSRTGQWNTDDITARVFRACVEVGTVPEVDLVADLLPVDHVATVIARLAREPRASGKNFHFRGSRPFALRELTDVLTEMGYAVRSDSVEAWMRACQHRAAGDIDSDLGPTASLFATRIRQHERGLRDPGVDDTNTATLLGEQFERPHVDHTLMRRYLSYLQSTGFLPKPRTFHEEE</sequence>
<dbReference type="InterPro" id="IPR013120">
    <property type="entry name" value="FAR_NAD-bd"/>
</dbReference>
<proteinExistence type="inferred from homology"/>
<dbReference type="SUPFAM" id="SSF51735">
    <property type="entry name" value="NAD(P)-binding Rossmann-fold domains"/>
    <property type="match status" value="1"/>
</dbReference>
<feature type="domain" description="Carrier" evidence="7">
    <location>
        <begin position="975"/>
        <end position="1050"/>
    </location>
</feature>
<keyword evidence="5" id="KW-0436">Ligase</keyword>
<dbReference type="InterPro" id="IPR025110">
    <property type="entry name" value="AMP-bd_C"/>
</dbReference>
<keyword evidence="4" id="KW-0597">Phosphoprotein</keyword>
<dbReference type="InterPro" id="IPR045851">
    <property type="entry name" value="AMP-bd_C_sf"/>
</dbReference>
<dbReference type="PANTHER" id="PTHR45527">
    <property type="entry name" value="NONRIBOSOMAL PEPTIDE SYNTHETASE"/>
    <property type="match status" value="1"/>
</dbReference>
<dbReference type="Pfam" id="PF00501">
    <property type="entry name" value="AMP-binding"/>
    <property type="match status" value="1"/>
</dbReference>
<evidence type="ECO:0000256" key="3">
    <source>
        <dbReference type="ARBA" id="ARBA00022450"/>
    </source>
</evidence>
<dbReference type="Pfam" id="PF13193">
    <property type="entry name" value="AMP-binding_C"/>
    <property type="match status" value="1"/>
</dbReference>
<dbReference type="SUPFAM" id="SSF56801">
    <property type="entry name" value="Acetyl-CoA synthetase-like"/>
    <property type="match status" value="1"/>
</dbReference>
<dbReference type="CDD" id="cd12116">
    <property type="entry name" value="A_NRPS_Ta1_like"/>
    <property type="match status" value="1"/>
</dbReference>
<dbReference type="PROSITE" id="PS50075">
    <property type="entry name" value="CARRIER"/>
    <property type="match status" value="1"/>
</dbReference>
<keyword evidence="3" id="KW-0596">Phosphopantetheine</keyword>
<evidence type="ECO:0000256" key="1">
    <source>
        <dbReference type="ARBA" id="ARBA00001957"/>
    </source>
</evidence>
<dbReference type="CDD" id="cd05235">
    <property type="entry name" value="SDR_e1"/>
    <property type="match status" value="1"/>
</dbReference>
<dbReference type="SUPFAM" id="SSF52777">
    <property type="entry name" value="CoA-dependent acyltransferases"/>
    <property type="match status" value="2"/>
</dbReference>
<name>A0A1G9EGK2_ACTMZ</name>
<dbReference type="PIRSF" id="PIRSF001617">
    <property type="entry name" value="Alpha-AR"/>
    <property type="match status" value="1"/>
</dbReference>
<dbReference type="GO" id="GO:0016874">
    <property type="term" value="F:ligase activity"/>
    <property type="evidence" value="ECO:0007669"/>
    <property type="project" value="UniProtKB-KW"/>
</dbReference>
<dbReference type="Gene3D" id="3.30.559.30">
    <property type="entry name" value="Nonribosomal peptide synthetase, condensation domain"/>
    <property type="match status" value="1"/>
</dbReference>
<dbReference type="InterPro" id="IPR020806">
    <property type="entry name" value="PKS_PP-bd"/>
</dbReference>
<dbReference type="Gene3D" id="3.40.50.720">
    <property type="entry name" value="NAD(P)-binding Rossmann-like Domain"/>
    <property type="match status" value="1"/>
</dbReference>
<protein>
    <submittedName>
        <fullName evidence="8">Amino acid adenylation domain-containing protein/thioester reductase domain-containing protein</fullName>
    </submittedName>
</protein>
<dbReference type="Pfam" id="PF00668">
    <property type="entry name" value="Condensation"/>
    <property type="match status" value="1"/>
</dbReference>
<dbReference type="Pfam" id="PF00550">
    <property type="entry name" value="PP-binding"/>
    <property type="match status" value="1"/>
</dbReference>
<dbReference type="InterPro" id="IPR010080">
    <property type="entry name" value="Thioester_reductase-like_dom"/>
</dbReference>
<dbReference type="InterPro" id="IPR010071">
    <property type="entry name" value="AA_adenyl_dom"/>
</dbReference>
<evidence type="ECO:0000313" key="9">
    <source>
        <dbReference type="Proteomes" id="UP000199213"/>
    </source>
</evidence>
<evidence type="ECO:0000313" key="8">
    <source>
        <dbReference type="EMBL" id="SDK75218.1"/>
    </source>
</evidence>
<dbReference type="FunFam" id="3.30.300.30:FF:000010">
    <property type="entry name" value="Enterobactin synthetase component F"/>
    <property type="match status" value="1"/>
</dbReference>
<dbReference type="Gene3D" id="3.40.50.980">
    <property type="match status" value="2"/>
</dbReference>
<dbReference type="Gene3D" id="3.30.300.30">
    <property type="match status" value="1"/>
</dbReference>
<dbReference type="InterPro" id="IPR020845">
    <property type="entry name" value="AMP-binding_CS"/>
</dbReference>
<keyword evidence="9" id="KW-1185">Reference proteome</keyword>
<evidence type="ECO:0000256" key="6">
    <source>
        <dbReference type="SAM" id="MobiDB-lite"/>
    </source>
</evidence>
<feature type="compositionally biased region" description="Basic and acidic residues" evidence="6">
    <location>
        <begin position="1229"/>
        <end position="1238"/>
    </location>
</feature>
<dbReference type="GO" id="GO:0005737">
    <property type="term" value="C:cytoplasm"/>
    <property type="evidence" value="ECO:0007669"/>
    <property type="project" value="TreeGrafter"/>
</dbReference>
<dbReference type="InterPro" id="IPR023213">
    <property type="entry name" value="CAT-like_dom_sf"/>
</dbReference>
<dbReference type="FunFam" id="3.40.50.980:FF:000001">
    <property type="entry name" value="Non-ribosomal peptide synthetase"/>
    <property type="match status" value="1"/>
</dbReference>
<dbReference type="Gene3D" id="3.30.559.10">
    <property type="entry name" value="Chloramphenicol acetyltransferase-like domain"/>
    <property type="match status" value="1"/>
</dbReference>
<dbReference type="InterPro" id="IPR000873">
    <property type="entry name" value="AMP-dep_synth/lig_dom"/>
</dbReference>
<feature type="compositionally biased region" description="Acidic residues" evidence="6">
    <location>
        <begin position="1050"/>
        <end position="1059"/>
    </location>
</feature>
<dbReference type="NCBIfam" id="TIGR01733">
    <property type="entry name" value="AA-adenyl-dom"/>
    <property type="match status" value="1"/>
</dbReference>
<organism evidence="8 9">
    <name type="scientific">Actinopolyspora mzabensis</name>
    <dbReference type="NCBI Taxonomy" id="995066"/>
    <lineage>
        <taxon>Bacteria</taxon>
        <taxon>Bacillati</taxon>
        <taxon>Actinomycetota</taxon>
        <taxon>Actinomycetes</taxon>
        <taxon>Actinopolysporales</taxon>
        <taxon>Actinopolysporaceae</taxon>
        <taxon>Actinopolyspora</taxon>
    </lineage>
</organism>
<dbReference type="FunFam" id="1.10.1200.10:FF:000005">
    <property type="entry name" value="Nonribosomal peptide synthetase 1"/>
    <property type="match status" value="1"/>
</dbReference>
<evidence type="ECO:0000259" key="7">
    <source>
        <dbReference type="PROSITE" id="PS50075"/>
    </source>
</evidence>
<dbReference type="OrthoDB" id="4501954at2"/>
<dbReference type="NCBIfam" id="TIGR01746">
    <property type="entry name" value="Thioester-redct"/>
    <property type="match status" value="1"/>
</dbReference>
<accession>A0A1G9EGK2</accession>
<dbReference type="RefSeq" id="WP_092631156.1">
    <property type="nucleotide sequence ID" value="NZ_FNFM01000012.1"/>
</dbReference>
<dbReference type="GO" id="GO:0044550">
    <property type="term" value="P:secondary metabolite biosynthetic process"/>
    <property type="evidence" value="ECO:0007669"/>
    <property type="project" value="UniProtKB-ARBA"/>
</dbReference>
<reference evidence="9" key="1">
    <citation type="submission" date="2016-10" db="EMBL/GenBank/DDBJ databases">
        <authorList>
            <person name="Varghese N."/>
            <person name="Submissions S."/>
        </authorList>
    </citation>
    <scope>NUCLEOTIDE SEQUENCE [LARGE SCALE GENOMIC DNA]</scope>
    <source>
        <strain evidence="9">DSM 45460</strain>
    </source>
</reference>
<dbReference type="FunFam" id="3.40.50.12780:FF:000012">
    <property type="entry name" value="Non-ribosomal peptide synthetase"/>
    <property type="match status" value="1"/>
</dbReference>
<comment type="cofactor">
    <cofactor evidence="1">
        <name>pantetheine 4'-phosphate</name>
        <dbReference type="ChEBI" id="CHEBI:47942"/>
    </cofactor>
</comment>
<dbReference type="SUPFAM" id="SSF47336">
    <property type="entry name" value="ACP-like"/>
    <property type="match status" value="1"/>
</dbReference>
<dbReference type="Proteomes" id="UP000199213">
    <property type="component" value="Unassembled WGS sequence"/>
</dbReference>
<evidence type="ECO:0000256" key="2">
    <source>
        <dbReference type="ARBA" id="ARBA00006432"/>
    </source>
</evidence>
<feature type="region of interest" description="Disordered" evidence="6">
    <location>
        <begin position="1229"/>
        <end position="1249"/>
    </location>
</feature>
<dbReference type="InterPro" id="IPR001242">
    <property type="entry name" value="Condensation_dom"/>
</dbReference>
<dbReference type="GO" id="GO:0008610">
    <property type="term" value="P:lipid biosynthetic process"/>
    <property type="evidence" value="ECO:0007669"/>
    <property type="project" value="UniProtKB-ARBA"/>
</dbReference>
<dbReference type="InterPro" id="IPR009081">
    <property type="entry name" value="PP-bd_ACP"/>
</dbReference>
<comment type="similarity">
    <text evidence="2">Belongs to the ATP-dependent AMP-binding enzyme family.</text>
</comment>
<gene>
    <name evidence="8" type="ORF">SAMN04487820_11235</name>
</gene>
<dbReference type="SMART" id="SM00823">
    <property type="entry name" value="PKS_PP"/>
    <property type="match status" value="1"/>
</dbReference>
<dbReference type="EMBL" id="FNFM01000012">
    <property type="protein sequence ID" value="SDK75218.1"/>
    <property type="molecule type" value="Genomic_DNA"/>
</dbReference>
<dbReference type="PANTHER" id="PTHR45527:SF1">
    <property type="entry name" value="FATTY ACID SYNTHASE"/>
    <property type="match status" value="1"/>
</dbReference>
<dbReference type="InterPro" id="IPR036291">
    <property type="entry name" value="NAD(P)-bd_dom_sf"/>
</dbReference>
<dbReference type="Gene3D" id="2.30.38.10">
    <property type="entry name" value="Luciferase, Domain 3"/>
    <property type="match status" value="1"/>
</dbReference>
<dbReference type="InterPro" id="IPR036736">
    <property type="entry name" value="ACP-like_sf"/>
</dbReference>
<evidence type="ECO:0000256" key="5">
    <source>
        <dbReference type="ARBA" id="ARBA00022598"/>
    </source>
</evidence>
<feature type="region of interest" description="Disordered" evidence="6">
    <location>
        <begin position="1050"/>
        <end position="1085"/>
    </location>
</feature>
<dbReference type="Pfam" id="PF07993">
    <property type="entry name" value="NAD_binding_4"/>
    <property type="match status" value="1"/>
</dbReference>
<dbReference type="GO" id="GO:0043041">
    <property type="term" value="P:amino acid activation for nonribosomal peptide biosynthetic process"/>
    <property type="evidence" value="ECO:0007669"/>
    <property type="project" value="TreeGrafter"/>
</dbReference>
<dbReference type="PROSITE" id="PS00455">
    <property type="entry name" value="AMP_BINDING"/>
    <property type="match status" value="1"/>
</dbReference>
<dbReference type="Gene3D" id="1.10.1200.10">
    <property type="entry name" value="ACP-like"/>
    <property type="match status" value="1"/>
</dbReference>
<evidence type="ECO:0000256" key="4">
    <source>
        <dbReference type="ARBA" id="ARBA00022553"/>
    </source>
</evidence>
<dbReference type="CDD" id="cd19531">
    <property type="entry name" value="LCL_NRPS-like"/>
    <property type="match status" value="1"/>
</dbReference>